<feature type="non-terminal residue" evidence="1">
    <location>
        <position position="1"/>
    </location>
</feature>
<name>A0ACA9QEI4_9GLOM</name>
<reference evidence="1" key="1">
    <citation type="submission" date="2021-06" db="EMBL/GenBank/DDBJ databases">
        <authorList>
            <person name="Kallberg Y."/>
            <person name="Tangrot J."/>
            <person name="Rosling A."/>
        </authorList>
    </citation>
    <scope>NUCLEOTIDE SEQUENCE</scope>
    <source>
        <strain evidence="1">MA461A</strain>
    </source>
</reference>
<dbReference type="Proteomes" id="UP000789920">
    <property type="component" value="Unassembled WGS sequence"/>
</dbReference>
<comment type="caution">
    <text evidence="1">The sequence shown here is derived from an EMBL/GenBank/DDBJ whole genome shotgun (WGS) entry which is preliminary data.</text>
</comment>
<protein>
    <submittedName>
        <fullName evidence="1">3061_t:CDS:1</fullName>
    </submittedName>
</protein>
<organism evidence="1 2">
    <name type="scientific">Racocetra persica</name>
    <dbReference type="NCBI Taxonomy" id="160502"/>
    <lineage>
        <taxon>Eukaryota</taxon>
        <taxon>Fungi</taxon>
        <taxon>Fungi incertae sedis</taxon>
        <taxon>Mucoromycota</taxon>
        <taxon>Glomeromycotina</taxon>
        <taxon>Glomeromycetes</taxon>
        <taxon>Diversisporales</taxon>
        <taxon>Gigasporaceae</taxon>
        <taxon>Racocetra</taxon>
    </lineage>
</organism>
<keyword evidence="2" id="KW-1185">Reference proteome</keyword>
<evidence type="ECO:0000313" key="1">
    <source>
        <dbReference type="EMBL" id="CAG8746443.1"/>
    </source>
</evidence>
<sequence length="142" mass="16579">NANMKIKKTLESLQNENPDIDFDERRYQDVSNCIIIMKDKETSNDFEPVSLQKGNSLSDFEEAENHVRKFAEFKGYFNRIIIIEDEKTSNDFEPVSLQKGHIMAINNAEDERIICKYTINYKHSGVYKPKNPEKLDTSIQQI</sequence>
<gene>
    <name evidence="1" type="ORF">RPERSI_LOCUS13712</name>
</gene>
<accession>A0ACA9QEI4</accession>
<proteinExistence type="predicted"/>
<evidence type="ECO:0000313" key="2">
    <source>
        <dbReference type="Proteomes" id="UP000789920"/>
    </source>
</evidence>
<dbReference type="EMBL" id="CAJVQC010030729">
    <property type="protein sequence ID" value="CAG8746443.1"/>
    <property type="molecule type" value="Genomic_DNA"/>
</dbReference>